<dbReference type="VEuPathDB" id="CryptoDB:GNI_134710"/>
<keyword evidence="1 3" id="KW-0853">WD repeat</keyword>
<proteinExistence type="inferred from homology"/>
<dbReference type="EMBL" id="AFNH02000998">
    <property type="protein sequence ID" value="EZG46151.1"/>
    <property type="molecule type" value="Genomic_DNA"/>
</dbReference>
<dbReference type="OMA" id="NFQDDIY"/>
<evidence type="ECO:0000256" key="2">
    <source>
        <dbReference type="ARBA" id="ARBA00022737"/>
    </source>
</evidence>
<evidence type="ECO:0000313" key="7">
    <source>
        <dbReference type="Proteomes" id="UP000019763"/>
    </source>
</evidence>
<dbReference type="PROSITE" id="PS00678">
    <property type="entry name" value="WD_REPEATS_1"/>
    <property type="match status" value="1"/>
</dbReference>
<reference evidence="6" key="1">
    <citation type="submission" date="2013-12" db="EMBL/GenBank/DDBJ databases">
        <authorList>
            <person name="Omoto C.K."/>
            <person name="Sibley D."/>
            <person name="Venepally P."/>
            <person name="Hadjithomas M."/>
            <person name="Karamycheva S."/>
            <person name="Brunk B."/>
            <person name="Roos D."/>
            <person name="Caler E."/>
            <person name="Lorenzi H."/>
        </authorList>
    </citation>
    <scope>NUCLEOTIDE SEQUENCE</scope>
</reference>
<dbReference type="InterPro" id="IPR036322">
    <property type="entry name" value="WD40_repeat_dom_sf"/>
</dbReference>
<keyword evidence="7" id="KW-1185">Reference proteome</keyword>
<dbReference type="RefSeq" id="XP_011132347.1">
    <property type="nucleotide sequence ID" value="XM_011134045.1"/>
</dbReference>
<dbReference type="OrthoDB" id="1850764at2759"/>
<protein>
    <recommendedName>
        <fullName evidence="4">Coronin</fullName>
    </recommendedName>
</protein>
<dbReference type="SMART" id="SM01167">
    <property type="entry name" value="DUF1900"/>
    <property type="match status" value="1"/>
</dbReference>
<dbReference type="Gene3D" id="2.130.10.10">
    <property type="entry name" value="YVTN repeat-like/Quinoprotein amine dehydrogenase"/>
    <property type="match status" value="1"/>
</dbReference>
<feature type="repeat" description="WD" evidence="3">
    <location>
        <begin position="125"/>
        <end position="167"/>
    </location>
</feature>
<comment type="caution">
    <text evidence="6">The sequence shown here is derived from an EMBL/GenBank/DDBJ whole genome shotgun (WGS) entry which is preliminary data.</text>
</comment>
<dbReference type="Proteomes" id="UP000019763">
    <property type="component" value="Unassembled WGS sequence"/>
</dbReference>
<evidence type="ECO:0000256" key="1">
    <source>
        <dbReference type="ARBA" id="ARBA00022574"/>
    </source>
</evidence>
<dbReference type="SMART" id="SM00320">
    <property type="entry name" value="WD40"/>
    <property type="match status" value="3"/>
</dbReference>
<evidence type="ECO:0000313" key="6">
    <source>
        <dbReference type="EMBL" id="EZG46151.1"/>
    </source>
</evidence>
<dbReference type="PROSITE" id="PS50082">
    <property type="entry name" value="WD_REPEATS_2"/>
    <property type="match status" value="2"/>
</dbReference>
<dbReference type="Pfam" id="PF08953">
    <property type="entry name" value="DUF1899"/>
    <property type="match status" value="1"/>
</dbReference>
<dbReference type="Pfam" id="PF00400">
    <property type="entry name" value="WD40"/>
    <property type="match status" value="2"/>
</dbReference>
<dbReference type="PROSITE" id="PS50294">
    <property type="entry name" value="WD_REPEATS_REGION"/>
    <property type="match status" value="1"/>
</dbReference>
<dbReference type="SMART" id="SM01166">
    <property type="entry name" value="DUF1899"/>
    <property type="match status" value="1"/>
</dbReference>
<sequence length="496" mass="54928">MHSGKRHIARNVLGAVWKDKFTGIQVPKKTNDGASLAASTDFIASCWESGGGGTVCVIGVDQIGERRQKQCFFRGHTGAIQDIQFCPFYSAIFATASEDSTVKLWDCGSMWSSEEEPRQDPVATLKGHDKRVCFSVFNHVAEWVLATGAIDCTARVWDLEVQAPILTQSFSSHPVGMRWDASASLLAVATKAREICIWDPRGQAFVTEPIQAHEGAKPVRLEWSSGSRGIGDHYVISTGFSKTAERQLRLWDTRRMSTHVAEAELDRSAAILQPYFDPGTGLLLLHGKGNRNILFYGLESDDFIKFGAFESLDSWKDFAIAPKRGVDVMKCEVLRGYGSLDGGYIQPVSLCVPRRNMSEFQEELFPPCFAGEPAVTTEEWFGGQTAAPILASMSPVNGISPFAPKRPRDVRRLEFSRERTAIRETSSVLKKALSVTTQNLGSRVKELETIIEDQSEVIQGQSETIRKQDNKLSRLTKELATTKTLLEEKDRLLASS</sequence>
<feature type="non-terminal residue" evidence="6">
    <location>
        <position position="496"/>
    </location>
</feature>
<gene>
    <name evidence="6" type="ORF">GNI_134710</name>
</gene>
<evidence type="ECO:0000256" key="3">
    <source>
        <dbReference type="PROSITE-ProRule" id="PRU00221"/>
    </source>
</evidence>
<dbReference type="PANTHER" id="PTHR10856">
    <property type="entry name" value="CORONIN"/>
    <property type="match status" value="1"/>
</dbReference>
<feature type="domain" description="DUF1899" evidence="5">
    <location>
        <begin position="2"/>
        <end position="64"/>
    </location>
</feature>
<feature type="repeat" description="WD" evidence="3">
    <location>
        <begin position="73"/>
        <end position="106"/>
    </location>
</feature>
<evidence type="ECO:0000259" key="5">
    <source>
        <dbReference type="SMART" id="SM01166"/>
    </source>
</evidence>
<organism evidence="6 7">
    <name type="scientific">Gregarina niphandrodes</name>
    <name type="common">Septate eugregarine</name>
    <dbReference type="NCBI Taxonomy" id="110365"/>
    <lineage>
        <taxon>Eukaryota</taxon>
        <taxon>Sar</taxon>
        <taxon>Alveolata</taxon>
        <taxon>Apicomplexa</taxon>
        <taxon>Conoidasida</taxon>
        <taxon>Gregarinasina</taxon>
        <taxon>Eugregarinorida</taxon>
        <taxon>Gregarinidae</taxon>
        <taxon>Gregarina</taxon>
    </lineage>
</organism>
<evidence type="ECO:0000256" key="4">
    <source>
        <dbReference type="RuleBase" id="RU280818"/>
    </source>
</evidence>
<dbReference type="GeneID" id="22914771"/>
<name>A0A023B0Y2_GRENI</name>
<dbReference type="AlphaFoldDB" id="A0A023B0Y2"/>
<dbReference type="Pfam" id="PF16300">
    <property type="entry name" value="WD40_4"/>
    <property type="match status" value="1"/>
</dbReference>
<dbReference type="InterPro" id="IPR015505">
    <property type="entry name" value="Coronin"/>
</dbReference>
<keyword evidence="2 4" id="KW-0677">Repeat</keyword>
<comment type="similarity">
    <text evidence="4">Belongs to the WD repeat coronin family.</text>
</comment>
<dbReference type="InterPro" id="IPR019775">
    <property type="entry name" value="WD40_repeat_CS"/>
</dbReference>
<dbReference type="SUPFAM" id="SSF50978">
    <property type="entry name" value="WD40 repeat-like"/>
    <property type="match status" value="1"/>
</dbReference>
<dbReference type="InterPro" id="IPR001680">
    <property type="entry name" value="WD40_rpt"/>
</dbReference>
<dbReference type="eggNOG" id="KOG0303">
    <property type="taxonomic scope" value="Eukaryota"/>
</dbReference>
<accession>A0A023B0Y2</accession>
<dbReference type="InterPro" id="IPR015048">
    <property type="entry name" value="DUF1899"/>
</dbReference>
<dbReference type="InterPro" id="IPR015943">
    <property type="entry name" value="WD40/YVTN_repeat-like_dom_sf"/>
</dbReference>